<reference evidence="4 5" key="1">
    <citation type="submission" date="2016-10" db="EMBL/GenBank/DDBJ databases">
        <authorList>
            <person name="de Groot N.N."/>
        </authorList>
    </citation>
    <scope>NUCLEOTIDE SEQUENCE [LARGE SCALE GENOMIC DNA]</scope>
    <source>
        <strain evidence="4 5">CGMCC 1.6133</strain>
    </source>
</reference>
<dbReference type="STRING" id="376427.SAMN04487954_12227"/>
<dbReference type="Gene3D" id="3.40.50.2000">
    <property type="entry name" value="Glycogen Phosphorylase B"/>
    <property type="match status" value="2"/>
</dbReference>
<evidence type="ECO:0000256" key="1">
    <source>
        <dbReference type="ARBA" id="ARBA00022676"/>
    </source>
</evidence>
<dbReference type="GO" id="GO:0009244">
    <property type="term" value="P:lipopolysaccharide core region biosynthetic process"/>
    <property type="evidence" value="ECO:0007669"/>
    <property type="project" value="TreeGrafter"/>
</dbReference>
<evidence type="ECO:0000256" key="2">
    <source>
        <dbReference type="ARBA" id="ARBA00022679"/>
    </source>
</evidence>
<gene>
    <name evidence="4" type="ORF">SAMN04487954_12227</name>
</gene>
<keyword evidence="1" id="KW-0328">Glycosyltransferase</keyword>
<dbReference type="OrthoDB" id="9781892at2"/>
<dbReference type="Proteomes" id="UP000198525">
    <property type="component" value="Unassembled WGS sequence"/>
</dbReference>
<feature type="region of interest" description="Disordered" evidence="3">
    <location>
        <begin position="373"/>
        <end position="393"/>
    </location>
</feature>
<sequence length="393" mass="43334">MYPFTYLRRHAAMRRLGRRLERALKARIYRALPKRSRSPRPASPDTLAGVRHVLLVRPNFRIGNAVIGARLIQAFAEGRPEIEIDYLGTDTTHELFDGMPLARYHALSRSMLVRPWKLVRLLIRLRRRKYDLAVQIGEGSLTSWLLIQLCGARQSLGQRGRLAASHDWVSNASPPHAHELASSLAASLGLACASRPWLVVSEQESRCAAAKLASFAGQRAPIGIFVGGHLDKRLPLEFWQDLLRGLERHRLPYLVLLGPEETALHTPLKSACGEFGQVLPRMPLRGFLAVLAQLRRLITPDTGPMHMAAALEIPVLALLQVEGSRKFAPKGPNDLVLFRPTPAEVIEQASTVPSPGLPLAVRDHGSRLTPSLTRVESAHPTGGNDTPHAYSAG</sequence>
<dbReference type="PANTHER" id="PTHR30160">
    <property type="entry name" value="TETRAACYLDISACCHARIDE 4'-KINASE-RELATED"/>
    <property type="match status" value="1"/>
</dbReference>
<dbReference type="GO" id="GO:0005829">
    <property type="term" value="C:cytosol"/>
    <property type="evidence" value="ECO:0007669"/>
    <property type="project" value="TreeGrafter"/>
</dbReference>
<keyword evidence="5" id="KW-1185">Reference proteome</keyword>
<dbReference type="InterPro" id="IPR051199">
    <property type="entry name" value="LPS_LOS_Heptosyltrfase"/>
</dbReference>
<evidence type="ECO:0000313" key="5">
    <source>
        <dbReference type="Proteomes" id="UP000198525"/>
    </source>
</evidence>
<organism evidence="4 5">
    <name type="scientific">Billgrantia gudaonensis</name>
    <dbReference type="NCBI Taxonomy" id="376427"/>
    <lineage>
        <taxon>Bacteria</taxon>
        <taxon>Pseudomonadati</taxon>
        <taxon>Pseudomonadota</taxon>
        <taxon>Gammaproteobacteria</taxon>
        <taxon>Oceanospirillales</taxon>
        <taxon>Halomonadaceae</taxon>
        <taxon>Billgrantia</taxon>
    </lineage>
</organism>
<keyword evidence="2 4" id="KW-0808">Transferase</keyword>
<dbReference type="SUPFAM" id="SSF53756">
    <property type="entry name" value="UDP-Glycosyltransferase/glycogen phosphorylase"/>
    <property type="match status" value="1"/>
</dbReference>
<accession>A0A1G9DMN8</accession>
<dbReference type="AlphaFoldDB" id="A0A1G9DMN8"/>
<evidence type="ECO:0000256" key="3">
    <source>
        <dbReference type="SAM" id="MobiDB-lite"/>
    </source>
</evidence>
<dbReference type="RefSeq" id="WP_089688994.1">
    <property type="nucleotide sequence ID" value="NZ_FNES01000022.1"/>
</dbReference>
<protein>
    <submittedName>
        <fullName evidence="4">Heptosyltransferase-3</fullName>
    </submittedName>
</protein>
<proteinExistence type="predicted"/>
<dbReference type="EMBL" id="FNES01000022">
    <property type="protein sequence ID" value="SDK65132.1"/>
    <property type="molecule type" value="Genomic_DNA"/>
</dbReference>
<dbReference type="Pfam" id="PF01075">
    <property type="entry name" value="Glyco_transf_9"/>
    <property type="match status" value="1"/>
</dbReference>
<name>A0A1G9DMN8_9GAMM</name>
<dbReference type="InterPro" id="IPR002201">
    <property type="entry name" value="Glyco_trans_9"/>
</dbReference>
<evidence type="ECO:0000313" key="4">
    <source>
        <dbReference type="EMBL" id="SDK65132.1"/>
    </source>
</evidence>
<dbReference type="GO" id="GO:0008713">
    <property type="term" value="F:ADP-heptose-lipopolysaccharide heptosyltransferase activity"/>
    <property type="evidence" value="ECO:0007669"/>
    <property type="project" value="TreeGrafter"/>
</dbReference>